<feature type="region of interest" description="Disordered" evidence="1">
    <location>
        <begin position="114"/>
        <end position="169"/>
    </location>
</feature>
<dbReference type="AlphaFoldDB" id="A0A7J0CQ74"/>
<reference evidence="2 3" key="1">
    <citation type="submission" date="2020-05" db="EMBL/GenBank/DDBJ databases">
        <title>Whole genome shotgun sequence of Streptomyces microflavus NBRC 13062.</title>
        <authorList>
            <person name="Komaki H."/>
            <person name="Tamura T."/>
        </authorList>
    </citation>
    <scope>NUCLEOTIDE SEQUENCE [LARGE SCALE GENOMIC DNA]</scope>
    <source>
        <strain evidence="2 3">NBRC 13062</strain>
    </source>
</reference>
<name>A0A7J0CQ74_STRMI</name>
<feature type="compositionally biased region" description="Basic and acidic residues" evidence="1">
    <location>
        <begin position="114"/>
        <end position="128"/>
    </location>
</feature>
<protein>
    <submittedName>
        <fullName evidence="2">Uncharacterized protein</fullName>
    </submittedName>
</protein>
<accession>A0A7J0CQ74</accession>
<organism evidence="2 3">
    <name type="scientific">Streptomyces microflavus</name>
    <name type="common">Streptomyces lipmanii</name>
    <dbReference type="NCBI Taxonomy" id="1919"/>
    <lineage>
        <taxon>Bacteria</taxon>
        <taxon>Bacillati</taxon>
        <taxon>Actinomycetota</taxon>
        <taxon>Actinomycetes</taxon>
        <taxon>Kitasatosporales</taxon>
        <taxon>Streptomycetaceae</taxon>
        <taxon>Streptomyces</taxon>
    </lineage>
</organism>
<dbReference type="RefSeq" id="WP_032758509.1">
    <property type="nucleotide sequence ID" value="NZ_BMUG01000001.1"/>
</dbReference>
<dbReference type="EMBL" id="BLWD01000001">
    <property type="protein sequence ID" value="GFN04054.1"/>
    <property type="molecule type" value="Genomic_DNA"/>
</dbReference>
<dbReference type="Proteomes" id="UP000498740">
    <property type="component" value="Unassembled WGS sequence"/>
</dbReference>
<sequence length="169" mass="18827">MSIGIDAYQYWKAKAVRRPDDVTTTTPLNWQAEKYGEAEQRLTLRHLPSAARPTERATAADALTKLALSESIRRTVLRYRGGTVHAALELGATWAEVATALDCTPEEARAALRSYAEEQRQRHEDDRMAGQNPTGFAPEQYRSVLGLTELANHERTPQPSAKQPDEPLS</sequence>
<evidence type="ECO:0000313" key="3">
    <source>
        <dbReference type="Proteomes" id="UP000498740"/>
    </source>
</evidence>
<evidence type="ECO:0000313" key="2">
    <source>
        <dbReference type="EMBL" id="GFN04054.1"/>
    </source>
</evidence>
<evidence type="ECO:0000256" key="1">
    <source>
        <dbReference type="SAM" id="MobiDB-lite"/>
    </source>
</evidence>
<proteinExistence type="predicted"/>
<gene>
    <name evidence="2" type="ORF">Smic_26100</name>
</gene>
<comment type="caution">
    <text evidence="2">The sequence shown here is derived from an EMBL/GenBank/DDBJ whole genome shotgun (WGS) entry which is preliminary data.</text>
</comment>